<sequence length="94" mass="11333">MKVREEFVAYRTIFIGIEAAEYVGQFCIRILFKDKTEKTVDFRPFLKHSTHPEIQKYLDEDHFRSFKVKDDNLQWGDYEMIFPISDLYKGKIAF</sequence>
<gene>
    <name evidence="1" type="ORF">DN752_12430</name>
</gene>
<dbReference type="InterPro" id="IPR036782">
    <property type="entry name" value="NE0471-like_N"/>
</dbReference>
<protein>
    <submittedName>
        <fullName evidence="1">DUF2442 domain-containing protein</fullName>
    </submittedName>
</protein>
<evidence type="ECO:0000313" key="1">
    <source>
        <dbReference type="EMBL" id="AWW30869.1"/>
    </source>
</evidence>
<reference evidence="1 2" key="1">
    <citation type="submission" date="2018-06" db="EMBL/GenBank/DDBJ databases">
        <title>Echinicola strongylocentroti sp. nov., isolated from a sea urchin Strongylocentrotus intermedius.</title>
        <authorList>
            <person name="Bae S.S."/>
        </authorList>
    </citation>
    <scope>NUCLEOTIDE SEQUENCE [LARGE SCALE GENOMIC DNA]</scope>
    <source>
        <strain evidence="1 2">MEBiC08714</strain>
    </source>
</reference>
<dbReference type="Proteomes" id="UP000248688">
    <property type="component" value="Chromosome"/>
</dbReference>
<dbReference type="EMBL" id="CP030041">
    <property type="protein sequence ID" value="AWW30869.1"/>
    <property type="molecule type" value="Genomic_DNA"/>
</dbReference>
<evidence type="ECO:0000313" key="2">
    <source>
        <dbReference type="Proteomes" id="UP000248688"/>
    </source>
</evidence>
<accession>A0A2Z4IJE5</accession>
<dbReference type="AlphaFoldDB" id="A0A2Z4IJE5"/>
<dbReference type="RefSeq" id="WP_112784246.1">
    <property type="nucleotide sequence ID" value="NZ_CP030041.1"/>
</dbReference>
<proteinExistence type="predicted"/>
<organism evidence="1 2">
    <name type="scientific">Echinicola strongylocentroti</name>
    <dbReference type="NCBI Taxonomy" id="1795355"/>
    <lineage>
        <taxon>Bacteria</taxon>
        <taxon>Pseudomonadati</taxon>
        <taxon>Bacteroidota</taxon>
        <taxon>Cytophagia</taxon>
        <taxon>Cytophagales</taxon>
        <taxon>Cyclobacteriaceae</taxon>
        <taxon>Echinicola</taxon>
    </lineage>
</organism>
<dbReference type="Gene3D" id="3.30.2020.10">
    <property type="entry name" value="NE0471-like N-terminal domain"/>
    <property type="match status" value="1"/>
</dbReference>
<dbReference type="KEGG" id="est:DN752_12430"/>
<dbReference type="Pfam" id="PF10387">
    <property type="entry name" value="DUF2442"/>
    <property type="match status" value="1"/>
</dbReference>
<dbReference type="SUPFAM" id="SSF143880">
    <property type="entry name" value="NE0471 N-terminal domain-like"/>
    <property type="match status" value="1"/>
</dbReference>
<keyword evidence="2" id="KW-1185">Reference proteome</keyword>
<name>A0A2Z4IJE5_9BACT</name>
<dbReference type="OrthoDB" id="1369138at2"/>
<dbReference type="InterPro" id="IPR018841">
    <property type="entry name" value="DUF2442"/>
</dbReference>